<comment type="caution">
    <text evidence="1">The sequence shown here is derived from an EMBL/GenBank/DDBJ whole genome shotgun (WGS) entry which is preliminary data.</text>
</comment>
<dbReference type="OrthoDB" id="6592844at2"/>
<reference evidence="1 2" key="1">
    <citation type="submission" date="2018-05" db="EMBL/GenBank/DDBJ databases">
        <title>Genomic Encyclopedia of Type Strains, Phase IV (KMG-IV): sequencing the most valuable type-strain genomes for metagenomic binning, comparative biology and taxonomic classification.</title>
        <authorList>
            <person name="Goeker M."/>
        </authorList>
    </citation>
    <scope>NUCLEOTIDE SEQUENCE [LARGE SCALE GENOMIC DNA]</scope>
    <source>
        <strain evidence="1 2">DSM 3183</strain>
    </source>
</reference>
<keyword evidence="2" id="KW-1185">Reference proteome</keyword>
<evidence type="ECO:0000313" key="1">
    <source>
        <dbReference type="EMBL" id="PXW78987.1"/>
    </source>
</evidence>
<proteinExistence type="predicted"/>
<accession>A0A2V3VBD4</accession>
<sequence length="86" mass="9341">MFAARQPHGWTVNVEPFEGDLPTSADFFAYLKVGDEVGGRLRGFGAIDIECAIRRAAPAHTAALFAYQIEPDAAFWIDFTNPGPAV</sequence>
<evidence type="ECO:0000313" key="2">
    <source>
        <dbReference type="Proteomes" id="UP000248014"/>
    </source>
</evidence>
<organism evidence="1 2">
    <name type="scientific">Blastomonas natatoria</name>
    <dbReference type="NCBI Taxonomy" id="34015"/>
    <lineage>
        <taxon>Bacteria</taxon>
        <taxon>Pseudomonadati</taxon>
        <taxon>Pseudomonadota</taxon>
        <taxon>Alphaproteobacteria</taxon>
        <taxon>Sphingomonadales</taxon>
        <taxon>Sphingomonadaceae</taxon>
        <taxon>Blastomonas</taxon>
    </lineage>
</organism>
<name>A0A2V3VBD4_9SPHN</name>
<protein>
    <submittedName>
        <fullName evidence="1">Uncharacterized protein</fullName>
    </submittedName>
</protein>
<dbReference type="Proteomes" id="UP000248014">
    <property type="component" value="Unassembled WGS sequence"/>
</dbReference>
<gene>
    <name evidence="1" type="ORF">C7451_10149</name>
</gene>
<dbReference type="RefSeq" id="WP_110296981.1">
    <property type="nucleotide sequence ID" value="NZ_QJJM01000001.1"/>
</dbReference>
<dbReference type="AlphaFoldDB" id="A0A2V3VBD4"/>
<dbReference type="EMBL" id="QJJM01000001">
    <property type="protein sequence ID" value="PXW78987.1"/>
    <property type="molecule type" value="Genomic_DNA"/>
</dbReference>